<dbReference type="RefSeq" id="WP_231918308.1">
    <property type="nucleotide sequence ID" value="NZ_LT629799.1"/>
</dbReference>
<dbReference type="EMBL" id="LT629799">
    <property type="protein sequence ID" value="SDV03686.1"/>
    <property type="molecule type" value="Genomic_DNA"/>
</dbReference>
<dbReference type="PANTHER" id="PTHR14239:SF0">
    <property type="entry name" value="F420-DEPENDENT NADP REDUCTASE"/>
    <property type="match status" value="1"/>
</dbReference>
<dbReference type="InterPro" id="IPR010185">
    <property type="entry name" value="NpdG"/>
</dbReference>
<dbReference type="AlphaFoldDB" id="A0A1H2NFT4"/>
<dbReference type="GO" id="GO:0050661">
    <property type="term" value="F:NADP binding"/>
    <property type="evidence" value="ECO:0007669"/>
    <property type="project" value="InterPro"/>
</dbReference>
<evidence type="ECO:0000259" key="2">
    <source>
        <dbReference type="Pfam" id="PF03807"/>
    </source>
</evidence>
<reference evidence="4" key="1">
    <citation type="submission" date="2016-10" db="EMBL/GenBank/DDBJ databases">
        <authorList>
            <person name="Varghese N."/>
            <person name="Submissions S."/>
        </authorList>
    </citation>
    <scope>NUCLEOTIDE SEQUENCE [LARGE SCALE GENOMIC DNA]</scope>
    <source>
        <strain evidence="4">DSM 21743</strain>
    </source>
</reference>
<name>A0A1H2NFT4_9ACTN</name>
<evidence type="ECO:0000256" key="1">
    <source>
        <dbReference type="ARBA" id="ARBA00023002"/>
    </source>
</evidence>
<dbReference type="GO" id="GO:0052851">
    <property type="term" value="F:ferric-chelate reductase (NADPH) activity"/>
    <property type="evidence" value="ECO:0007669"/>
    <property type="project" value="TreeGrafter"/>
</dbReference>
<dbReference type="GO" id="GO:0008823">
    <property type="term" value="F:cupric reductase (NADH) activity"/>
    <property type="evidence" value="ECO:0007669"/>
    <property type="project" value="TreeGrafter"/>
</dbReference>
<organism evidence="3 4">
    <name type="scientific">Microlunatus sagamiharensis</name>
    <dbReference type="NCBI Taxonomy" id="546874"/>
    <lineage>
        <taxon>Bacteria</taxon>
        <taxon>Bacillati</taxon>
        <taxon>Actinomycetota</taxon>
        <taxon>Actinomycetes</taxon>
        <taxon>Propionibacteriales</taxon>
        <taxon>Propionibacteriaceae</taxon>
        <taxon>Microlunatus</taxon>
    </lineage>
</organism>
<sequence length="218" mass="22263">MKVGILGGTGPQGRGLGRRFAMAGHEVLLGSRDAARAQETAAGLAGAGRVTGVANADATDADVVVVAVPHEGHADLLTSLAGALEGKVVVDCVNPLGFDKQGPFPIEVADGSAAQEAQRILTGSTVVAAFHHVSAVLLDDPDVTDIPGDVLVLGEDREVVGRVIELAQSIPGARGVYAGRLRLARTVEAFTANLIAVNRRYKTHAGIAVTGLPAQDEA</sequence>
<keyword evidence="4" id="KW-1185">Reference proteome</keyword>
<evidence type="ECO:0000313" key="3">
    <source>
        <dbReference type="EMBL" id="SDV03686.1"/>
    </source>
</evidence>
<dbReference type="Proteomes" id="UP000198825">
    <property type="component" value="Chromosome I"/>
</dbReference>
<proteinExistence type="predicted"/>
<dbReference type="GO" id="GO:0015677">
    <property type="term" value="P:copper ion import"/>
    <property type="evidence" value="ECO:0007669"/>
    <property type="project" value="TreeGrafter"/>
</dbReference>
<dbReference type="GO" id="GO:0070967">
    <property type="term" value="F:coenzyme F420 binding"/>
    <property type="evidence" value="ECO:0007669"/>
    <property type="project" value="InterPro"/>
</dbReference>
<dbReference type="GO" id="GO:0016651">
    <property type="term" value="F:oxidoreductase activity, acting on NAD(P)H"/>
    <property type="evidence" value="ECO:0007669"/>
    <property type="project" value="InterPro"/>
</dbReference>
<dbReference type="NCBIfam" id="TIGR01915">
    <property type="entry name" value="npdG"/>
    <property type="match status" value="1"/>
</dbReference>
<protein>
    <submittedName>
        <fullName evidence="3">Reduced coenzyme F420:NADP oxidoreductase</fullName>
    </submittedName>
</protein>
<dbReference type="GO" id="GO:0006740">
    <property type="term" value="P:NADPH regeneration"/>
    <property type="evidence" value="ECO:0007669"/>
    <property type="project" value="InterPro"/>
</dbReference>
<evidence type="ECO:0000313" key="4">
    <source>
        <dbReference type="Proteomes" id="UP000198825"/>
    </source>
</evidence>
<dbReference type="GO" id="GO:0005886">
    <property type="term" value="C:plasma membrane"/>
    <property type="evidence" value="ECO:0007669"/>
    <property type="project" value="TreeGrafter"/>
</dbReference>
<dbReference type="Gene3D" id="3.40.50.720">
    <property type="entry name" value="NAD(P)-binding Rossmann-like Domain"/>
    <property type="match status" value="1"/>
</dbReference>
<feature type="domain" description="Pyrroline-5-carboxylate reductase catalytic N-terminal" evidence="2">
    <location>
        <begin position="2"/>
        <end position="95"/>
    </location>
</feature>
<dbReference type="PANTHER" id="PTHR14239">
    <property type="entry name" value="DUDULIN-RELATED"/>
    <property type="match status" value="1"/>
</dbReference>
<keyword evidence="1" id="KW-0560">Oxidoreductase</keyword>
<dbReference type="InterPro" id="IPR051267">
    <property type="entry name" value="STEAP_metalloreductase"/>
</dbReference>
<dbReference type="InterPro" id="IPR028939">
    <property type="entry name" value="P5C_Rdtase_cat_N"/>
</dbReference>
<dbReference type="STRING" id="546874.SAMN04488544_3838"/>
<dbReference type="InterPro" id="IPR036291">
    <property type="entry name" value="NAD(P)-bd_dom_sf"/>
</dbReference>
<accession>A0A1H2NFT4</accession>
<gene>
    <name evidence="3" type="ORF">SAMN04488544_3838</name>
</gene>
<dbReference type="Pfam" id="PF03807">
    <property type="entry name" value="F420_oxidored"/>
    <property type="match status" value="1"/>
</dbReference>
<dbReference type="SUPFAM" id="SSF51735">
    <property type="entry name" value="NAD(P)-binding Rossmann-fold domains"/>
    <property type="match status" value="1"/>
</dbReference>